<dbReference type="Pfam" id="PF00787">
    <property type="entry name" value="PX"/>
    <property type="match status" value="1"/>
</dbReference>
<dbReference type="PROSITE" id="PS50297">
    <property type="entry name" value="ANK_REP_REGION"/>
    <property type="match status" value="1"/>
</dbReference>
<dbReference type="PANTHER" id="PTHR47794">
    <property type="entry name" value="VACUOLAR PROTEIN SORTING-ASSOCIATED PROTEIN 27"/>
    <property type="match status" value="1"/>
</dbReference>
<comment type="caution">
    <text evidence="4">The sequence shown here is derived from an EMBL/GenBank/DDBJ whole genome shotgun (WGS) entry which is preliminary data.</text>
</comment>
<protein>
    <recommendedName>
        <fullName evidence="3">PX domain-containing protein</fullName>
    </recommendedName>
</protein>
<dbReference type="EMBL" id="LGRX02000152">
    <property type="protein sequence ID" value="KAK3289402.1"/>
    <property type="molecule type" value="Genomic_DNA"/>
</dbReference>
<feature type="compositionally biased region" description="Pro residues" evidence="2">
    <location>
        <begin position="164"/>
        <end position="176"/>
    </location>
</feature>
<dbReference type="GO" id="GO:0033565">
    <property type="term" value="C:ESCRT-0 complex"/>
    <property type="evidence" value="ECO:0007669"/>
    <property type="project" value="TreeGrafter"/>
</dbReference>
<organism evidence="4 5">
    <name type="scientific">Cymbomonas tetramitiformis</name>
    <dbReference type="NCBI Taxonomy" id="36881"/>
    <lineage>
        <taxon>Eukaryota</taxon>
        <taxon>Viridiplantae</taxon>
        <taxon>Chlorophyta</taxon>
        <taxon>Pyramimonadophyceae</taxon>
        <taxon>Pyramimonadales</taxon>
        <taxon>Pyramimonadaceae</taxon>
        <taxon>Cymbomonas</taxon>
    </lineage>
</organism>
<dbReference type="SMART" id="SM00312">
    <property type="entry name" value="PX"/>
    <property type="match status" value="1"/>
</dbReference>
<accession>A0AAE0H3V3</accession>
<dbReference type="GO" id="GO:0043130">
    <property type="term" value="F:ubiquitin binding"/>
    <property type="evidence" value="ECO:0007669"/>
    <property type="project" value="TreeGrafter"/>
</dbReference>
<keyword evidence="1" id="KW-0040">ANK repeat</keyword>
<dbReference type="InterPro" id="IPR036871">
    <property type="entry name" value="PX_dom_sf"/>
</dbReference>
<evidence type="ECO:0000256" key="2">
    <source>
        <dbReference type="SAM" id="MobiDB-lite"/>
    </source>
</evidence>
<evidence type="ECO:0000313" key="5">
    <source>
        <dbReference type="Proteomes" id="UP001190700"/>
    </source>
</evidence>
<dbReference type="Gene3D" id="1.25.40.20">
    <property type="entry name" value="Ankyrin repeat-containing domain"/>
    <property type="match status" value="1"/>
</dbReference>
<dbReference type="GO" id="GO:0032266">
    <property type="term" value="F:phosphatidylinositol-3-phosphate binding"/>
    <property type="evidence" value="ECO:0007669"/>
    <property type="project" value="TreeGrafter"/>
</dbReference>
<evidence type="ECO:0000259" key="3">
    <source>
        <dbReference type="PROSITE" id="PS50195"/>
    </source>
</evidence>
<dbReference type="Pfam" id="PF12796">
    <property type="entry name" value="Ank_2"/>
    <property type="match status" value="1"/>
</dbReference>
<dbReference type="SMART" id="SM00248">
    <property type="entry name" value="ANK"/>
    <property type="match status" value="2"/>
</dbReference>
<dbReference type="PROSITE" id="PS50088">
    <property type="entry name" value="ANK_REPEAT"/>
    <property type="match status" value="1"/>
</dbReference>
<reference evidence="4 5" key="1">
    <citation type="journal article" date="2015" name="Genome Biol. Evol.">
        <title>Comparative Genomics of a Bacterivorous Green Alga Reveals Evolutionary Causalities and Consequences of Phago-Mixotrophic Mode of Nutrition.</title>
        <authorList>
            <person name="Burns J.A."/>
            <person name="Paasch A."/>
            <person name="Narechania A."/>
            <person name="Kim E."/>
        </authorList>
    </citation>
    <scope>NUCLEOTIDE SEQUENCE [LARGE SCALE GENOMIC DNA]</scope>
    <source>
        <strain evidence="4 5">PLY_AMNH</strain>
    </source>
</reference>
<gene>
    <name evidence="4" type="ORF">CYMTET_3178</name>
</gene>
<dbReference type="GO" id="GO:0043328">
    <property type="term" value="P:protein transport to vacuole involved in ubiquitin-dependent protein catabolic process via the multivesicular body sorting pathway"/>
    <property type="evidence" value="ECO:0007669"/>
    <property type="project" value="TreeGrafter"/>
</dbReference>
<sequence length="310" mass="33354">MSKYEVTVSDPEKMDGAVKFLVTVQTDIPEYASNPNLKVRRRFNDFIALHETLSREVALPQPPAKTLFVTDKVNQERTEAFGNIMSTIAKNPELRTSTVVADFLGIQFDAPKAIATPSMQAPEPAKEAEVEKPEAPPPAASWNDNPLEDLLALVNAPEKSSAESPPPKPTAAPSPAKPASVTPAKPKPTPSAPKSNMFKAFDFNLESGAEAASQFTKSGEGLREAIKSGNTEAVKHLLKEKVDPNFCDQQGMTVLHVASLFNRTDIAIVLLEAGADAHTKNGQGETPLDCAPVMLSSKMQDWLKANGSKP</sequence>
<dbReference type="SUPFAM" id="SSF48403">
    <property type="entry name" value="Ankyrin repeat"/>
    <property type="match status" value="1"/>
</dbReference>
<dbReference type="PANTHER" id="PTHR47794:SF1">
    <property type="entry name" value="VACUOLAR PROTEIN SORTING-ASSOCIATED PROTEIN 27"/>
    <property type="match status" value="1"/>
</dbReference>
<feature type="compositionally biased region" description="Basic and acidic residues" evidence="2">
    <location>
        <begin position="124"/>
        <end position="134"/>
    </location>
</feature>
<dbReference type="GO" id="GO:0006623">
    <property type="term" value="P:protein targeting to vacuole"/>
    <property type="evidence" value="ECO:0007669"/>
    <property type="project" value="TreeGrafter"/>
</dbReference>
<feature type="repeat" description="ANK" evidence="1">
    <location>
        <begin position="250"/>
        <end position="282"/>
    </location>
</feature>
<evidence type="ECO:0000313" key="4">
    <source>
        <dbReference type="EMBL" id="KAK3289402.1"/>
    </source>
</evidence>
<dbReference type="SUPFAM" id="SSF64268">
    <property type="entry name" value="PX domain"/>
    <property type="match status" value="1"/>
</dbReference>
<evidence type="ECO:0000256" key="1">
    <source>
        <dbReference type="PROSITE-ProRule" id="PRU00023"/>
    </source>
</evidence>
<dbReference type="AlphaFoldDB" id="A0AAE0H3V3"/>
<dbReference type="InterPro" id="IPR002110">
    <property type="entry name" value="Ankyrin_rpt"/>
</dbReference>
<name>A0AAE0H3V3_9CHLO</name>
<feature type="region of interest" description="Disordered" evidence="2">
    <location>
        <begin position="157"/>
        <end position="196"/>
    </location>
</feature>
<dbReference type="PROSITE" id="PS50195">
    <property type="entry name" value="PX"/>
    <property type="match status" value="1"/>
</dbReference>
<dbReference type="Gene3D" id="3.30.1520.10">
    <property type="entry name" value="Phox-like domain"/>
    <property type="match status" value="1"/>
</dbReference>
<keyword evidence="5" id="KW-1185">Reference proteome</keyword>
<dbReference type="InterPro" id="IPR036770">
    <property type="entry name" value="Ankyrin_rpt-contain_sf"/>
</dbReference>
<feature type="region of interest" description="Disordered" evidence="2">
    <location>
        <begin position="119"/>
        <end position="145"/>
    </location>
</feature>
<feature type="domain" description="PX" evidence="3">
    <location>
        <begin position="1"/>
        <end position="111"/>
    </location>
</feature>
<dbReference type="Proteomes" id="UP001190700">
    <property type="component" value="Unassembled WGS sequence"/>
</dbReference>
<proteinExistence type="predicted"/>
<dbReference type="InterPro" id="IPR001683">
    <property type="entry name" value="PX_dom"/>
</dbReference>